<dbReference type="InterPro" id="IPR009057">
    <property type="entry name" value="Homeodomain-like_sf"/>
</dbReference>
<dbReference type="PANTHER" id="PTHR30055:SF148">
    <property type="entry name" value="TETR-FAMILY TRANSCRIPTIONAL REGULATOR"/>
    <property type="match status" value="1"/>
</dbReference>
<feature type="region of interest" description="Disordered" evidence="5">
    <location>
        <begin position="1"/>
        <end position="27"/>
    </location>
</feature>
<dbReference type="Proteomes" id="UP000490386">
    <property type="component" value="Unassembled WGS sequence"/>
</dbReference>
<keyword evidence="8" id="KW-1185">Reference proteome</keyword>
<dbReference type="GO" id="GO:0003700">
    <property type="term" value="F:DNA-binding transcription factor activity"/>
    <property type="evidence" value="ECO:0007669"/>
    <property type="project" value="TreeGrafter"/>
</dbReference>
<dbReference type="Gene3D" id="1.10.10.60">
    <property type="entry name" value="Homeodomain-like"/>
    <property type="match status" value="1"/>
</dbReference>
<evidence type="ECO:0000256" key="4">
    <source>
        <dbReference type="PROSITE-ProRule" id="PRU00335"/>
    </source>
</evidence>
<gene>
    <name evidence="7" type="ORF">F8O03_13665</name>
</gene>
<dbReference type="SUPFAM" id="SSF46689">
    <property type="entry name" value="Homeodomain-like"/>
    <property type="match status" value="1"/>
</dbReference>
<dbReference type="PRINTS" id="PR00455">
    <property type="entry name" value="HTHTETR"/>
</dbReference>
<evidence type="ECO:0000256" key="2">
    <source>
        <dbReference type="ARBA" id="ARBA00023125"/>
    </source>
</evidence>
<comment type="caution">
    <text evidence="7">The sequence shown here is derived from an EMBL/GenBank/DDBJ whole genome shotgun (WGS) entry which is preliminary data.</text>
</comment>
<sequence>MPEQAADVSEQAPGVDERAASAHRQGPVRSEAARVAVLEATSKLFAERGYERLTMEGVAAEAGVSKQTIYRWWPSKGALVSDCLLQGQLFPNRFTVPNSGELRHDLTAWLSAILALLGQPQGELLVRSLIAASVENADIGRRLHESLGASRSLTERFEIAIADGQLAADARLEEIGEAIVGALLLRALSRTESSDDSIQRLLDAVLGPAQAKG</sequence>
<accession>A0A7J5B0B9</accession>
<dbReference type="PROSITE" id="PS50977">
    <property type="entry name" value="HTH_TETR_2"/>
    <property type="match status" value="1"/>
</dbReference>
<dbReference type="InterPro" id="IPR011075">
    <property type="entry name" value="TetR_C"/>
</dbReference>
<dbReference type="AlphaFoldDB" id="A0A7J5B0B9"/>
<keyword evidence="2 4" id="KW-0238">DNA-binding</keyword>
<reference evidence="7 8" key="1">
    <citation type="submission" date="2019-09" db="EMBL/GenBank/DDBJ databases">
        <title>Phylogeny of genus Pseudoclavibacter and closely related genus.</title>
        <authorList>
            <person name="Li Y."/>
        </authorList>
    </citation>
    <scope>NUCLEOTIDE SEQUENCE [LARGE SCALE GENOMIC DNA]</scope>
    <source>
        <strain evidence="7 8">THG-MD12</strain>
    </source>
</reference>
<evidence type="ECO:0000259" key="6">
    <source>
        <dbReference type="PROSITE" id="PS50977"/>
    </source>
</evidence>
<keyword evidence="3" id="KW-0804">Transcription</keyword>
<dbReference type="GO" id="GO:0000976">
    <property type="term" value="F:transcription cis-regulatory region binding"/>
    <property type="evidence" value="ECO:0007669"/>
    <property type="project" value="TreeGrafter"/>
</dbReference>
<dbReference type="PANTHER" id="PTHR30055">
    <property type="entry name" value="HTH-TYPE TRANSCRIPTIONAL REGULATOR RUTR"/>
    <property type="match status" value="1"/>
</dbReference>
<evidence type="ECO:0000256" key="3">
    <source>
        <dbReference type="ARBA" id="ARBA00023163"/>
    </source>
</evidence>
<evidence type="ECO:0000256" key="5">
    <source>
        <dbReference type="SAM" id="MobiDB-lite"/>
    </source>
</evidence>
<name>A0A7J5B0B9_9MICO</name>
<dbReference type="InterPro" id="IPR050109">
    <property type="entry name" value="HTH-type_TetR-like_transc_reg"/>
</dbReference>
<dbReference type="OrthoDB" id="9796019at2"/>
<dbReference type="InterPro" id="IPR036271">
    <property type="entry name" value="Tet_transcr_reg_TetR-rel_C_sf"/>
</dbReference>
<evidence type="ECO:0000256" key="1">
    <source>
        <dbReference type="ARBA" id="ARBA00023015"/>
    </source>
</evidence>
<dbReference type="InterPro" id="IPR001647">
    <property type="entry name" value="HTH_TetR"/>
</dbReference>
<dbReference type="RefSeq" id="WP_151424336.1">
    <property type="nucleotide sequence ID" value="NZ_WBJX01000004.1"/>
</dbReference>
<dbReference type="EMBL" id="WBJX01000004">
    <property type="protein sequence ID" value="KAB1637313.1"/>
    <property type="molecule type" value="Genomic_DNA"/>
</dbReference>
<organism evidence="7 8">
    <name type="scientific">Pseudoclavibacter terrae</name>
    <dbReference type="NCBI Taxonomy" id="1530195"/>
    <lineage>
        <taxon>Bacteria</taxon>
        <taxon>Bacillati</taxon>
        <taxon>Actinomycetota</taxon>
        <taxon>Actinomycetes</taxon>
        <taxon>Micrococcales</taxon>
        <taxon>Microbacteriaceae</taxon>
        <taxon>Pseudoclavibacter</taxon>
    </lineage>
</organism>
<evidence type="ECO:0000313" key="8">
    <source>
        <dbReference type="Proteomes" id="UP000490386"/>
    </source>
</evidence>
<dbReference type="Gene3D" id="1.10.357.10">
    <property type="entry name" value="Tetracycline Repressor, domain 2"/>
    <property type="match status" value="1"/>
</dbReference>
<dbReference type="SUPFAM" id="SSF48498">
    <property type="entry name" value="Tetracyclin repressor-like, C-terminal domain"/>
    <property type="match status" value="1"/>
</dbReference>
<protein>
    <submittedName>
        <fullName evidence="7">TetR/AcrR family transcriptional regulator</fullName>
    </submittedName>
</protein>
<keyword evidence="1" id="KW-0805">Transcription regulation</keyword>
<dbReference type="Pfam" id="PF00440">
    <property type="entry name" value="TetR_N"/>
    <property type="match status" value="1"/>
</dbReference>
<proteinExistence type="predicted"/>
<feature type="domain" description="HTH tetR-type" evidence="6">
    <location>
        <begin position="31"/>
        <end position="91"/>
    </location>
</feature>
<evidence type="ECO:0000313" key="7">
    <source>
        <dbReference type="EMBL" id="KAB1637313.1"/>
    </source>
</evidence>
<dbReference type="Pfam" id="PF16859">
    <property type="entry name" value="TetR_C_11"/>
    <property type="match status" value="1"/>
</dbReference>
<feature type="DNA-binding region" description="H-T-H motif" evidence="4">
    <location>
        <begin position="54"/>
        <end position="73"/>
    </location>
</feature>